<evidence type="ECO:0000256" key="2">
    <source>
        <dbReference type="ARBA" id="ARBA00022553"/>
    </source>
</evidence>
<keyword evidence="7" id="KW-1185">Reference proteome</keyword>
<proteinExistence type="predicted"/>
<evidence type="ECO:0000313" key="6">
    <source>
        <dbReference type="EMBL" id="MCU6725639.1"/>
    </source>
</evidence>
<sequence>MLFYIEDARTIPIIAMTANAFVEDRKRAFDAGMNGHIAKPIDMEKLRAVIFSVLNKQEN</sequence>
<protein>
    <recommendedName>
        <fullName evidence="1">Stage 0 sporulation protein A homolog</fullName>
    </recommendedName>
</protein>
<evidence type="ECO:0000256" key="1">
    <source>
        <dbReference type="ARBA" id="ARBA00018672"/>
    </source>
</evidence>
<accession>A0ABT2SMD3</accession>
<dbReference type="PROSITE" id="PS50110">
    <property type="entry name" value="RESPONSE_REGULATORY"/>
    <property type="match status" value="1"/>
</dbReference>
<name>A0ABT2SMD3_9FIRM</name>
<dbReference type="InterPro" id="IPR001789">
    <property type="entry name" value="Sig_transdc_resp-reg_receiver"/>
</dbReference>
<dbReference type="Pfam" id="PF00072">
    <property type="entry name" value="Response_reg"/>
    <property type="match status" value="1"/>
</dbReference>
<keyword evidence="2" id="KW-0597">Phosphoprotein</keyword>
<dbReference type="EMBL" id="JAOQKE010000012">
    <property type="protein sequence ID" value="MCU6725639.1"/>
    <property type="molecule type" value="Genomic_DNA"/>
</dbReference>
<dbReference type="RefSeq" id="WP_262654980.1">
    <property type="nucleotide sequence ID" value="NZ_JAOQKE010000012.1"/>
</dbReference>
<feature type="domain" description="Response regulatory" evidence="5">
    <location>
        <begin position="1"/>
        <end position="54"/>
    </location>
</feature>
<dbReference type="InterPro" id="IPR011006">
    <property type="entry name" value="CheY-like_superfamily"/>
</dbReference>
<dbReference type="PANTHER" id="PTHR45339">
    <property type="entry name" value="HYBRID SIGNAL TRANSDUCTION HISTIDINE KINASE J"/>
    <property type="match status" value="1"/>
</dbReference>
<comment type="caution">
    <text evidence="6">The sequence shown here is derived from an EMBL/GenBank/DDBJ whole genome shotgun (WGS) entry which is preliminary data.</text>
</comment>
<evidence type="ECO:0000256" key="3">
    <source>
        <dbReference type="ARBA" id="ARBA00024867"/>
    </source>
</evidence>
<evidence type="ECO:0000259" key="5">
    <source>
        <dbReference type="PROSITE" id="PS50110"/>
    </source>
</evidence>
<comment type="function">
    <text evidence="3">May play the central regulatory role in sporulation. It may be an element of the effector pathway responsible for the activation of sporulation genes in response to nutritional stress. Spo0A may act in concert with spo0H (a sigma factor) to control the expression of some genes that are critical to the sporulation process.</text>
</comment>
<reference evidence="6 7" key="1">
    <citation type="journal article" date="2021" name="ISME Commun">
        <title>Automated analysis of genomic sequences facilitates high-throughput and comprehensive description of bacteria.</title>
        <authorList>
            <person name="Hitch T.C.A."/>
        </authorList>
    </citation>
    <scope>NUCLEOTIDE SEQUENCE [LARGE SCALE GENOMIC DNA]</scope>
    <source>
        <strain evidence="6 7">Sanger_29</strain>
    </source>
</reference>
<gene>
    <name evidence="6" type="ORF">OCV47_09790</name>
</gene>
<evidence type="ECO:0000313" key="7">
    <source>
        <dbReference type="Proteomes" id="UP001652338"/>
    </source>
</evidence>
<organism evidence="6 7">
    <name type="scientific">Muricoprocola aceti</name>
    <dbReference type="NCBI Taxonomy" id="2981772"/>
    <lineage>
        <taxon>Bacteria</taxon>
        <taxon>Bacillati</taxon>
        <taxon>Bacillota</taxon>
        <taxon>Clostridia</taxon>
        <taxon>Lachnospirales</taxon>
        <taxon>Lachnospiraceae</taxon>
        <taxon>Muricoprocola</taxon>
    </lineage>
</organism>
<dbReference type="Proteomes" id="UP001652338">
    <property type="component" value="Unassembled WGS sequence"/>
</dbReference>
<comment type="caution">
    <text evidence="4">Lacks conserved residue(s) required for the propagation of feature annotation.</text>
</comment>
<dbReference type="SUPFAM" id="SSF52172">
    <property type="entry name" value="CheY-like"/>
    <property type="match status" value="1"/>
</dbReference>
<evidence type="ECO:0000256" key="4">
    <source>
        <dbReference type="PROSITE-ProRule" id="PRU00169"/>
    </source>
</evidence>
<dbReference type="Gene3D" id="3.40.50.2300">
    <property type="match status" value="1"/>
</dbReference>
<dbReference type="PANTHER" id="PTHR45339:SF3">
    <property type="entry name" value="HISTIDINE KINASE"/>
    <property type="match status" value="1"/>
</dbReference>